<keyword evidence="8" id="KW-1185">Reference proteome</keyword>
<dbReference type="PANTHER" id="PTHR11061:SF30">
    <property type="entry name" value="TRNA (URACIL(54)-C(5))-METHYLTRANSFERASE"/>
    <property type="match status" value="1"/>
</dbReference>
<organism evidence="7 8">
    <name type="scientific">Corynebacterium phoceense</name>
    <dbReference type="NCBI Taxonomy" id="1686286"/>
    <lineage>
        <taxon>Bacteria</taxon>
        <taxon>Bacillati</taxon>
        <taxon>Actinomycetota</taxon>
        <taxon>Actinomycetes</taxon>
        <taxon>Mycobacteriales</taxon>
        <taxon>Corynebacteriaceae</taxon>
        <taxon>Corynebacterium</taxon>
    </lineage>
</organism>
<evidence type="ECO:0000256" key="4">
    <source>
        <dbReference type="PROSITE-ProRule" id="PRU01024"/>
    </source>
</evidence>
<keyword evidence="3 4" id="KW-0949">S-adenosyl-L-methionine</keyword>
<dbReference type="Pfam" id="PF05958">
    <property type="entry name" value="tRNA_U5-meth_tr"/>
    <property type="match status" value="1"/>
</dbReference>
<dbReference type="AlphaFoldDB" id="A0A540R6I4"/>
<keyword evidence="2 4" id="KW-0808">Transferase</keyword>
<name>A0A540R6I4_9CORY</name>
<dbReference type="Gene3D" id="3.40.50.150">
    <property type="entry name" value="Vaccinia Virus protein VP39"/>
    <property type="match status" value="1"/>
</dbReference>
<dbReference type="RefSeq" id="WP_066513459.1">
    <property type="nucleotide sequence ID" value="NZ_JADPQA010000005.1"/>
</dbReference>
<feature type="domain" description="TRAM" evidence="6">
    <location>
        <begin position="8"/>
        <end position="67"/>
    </location>
</feature>
<dbReference type="Pfam" id="PF01938">
    <property type="entry name" value="TRAM"/>
    <property type="match status" value="1"/>
</dbReference>
<gene>
    <name evidence="7" type="ORF">EJK80_07260</name>
</gene>
<dbReference type="InterPro" id="IPR029063">
    <property type="entry name" value="SAM-dependent_MTases_sf"/>
</dbReference>
<feature type="binding site" evidence="4">
    <location>
        <position position="383"/>
    </location>
    <ligand>
        <name>S-adenosyl-L-methionine</name>
        <dbReference type="ChEBI" id="CHEBI:59789"/>
    </ligand>
</feature>
<reference evidence="7 8" key="1">
    <citation type="submission" date="2019-06" db="EMBL/GenBank/DDBJ databases">
        <title>Draft genome of C. phoceense Strain 272.</title>
        <authorList>
            <person name="Pacheco L.G.C."/>
            <person name="Barberis C.M."/>
            <person name="Almuzara M.N."/>
            <person name="Traglia G.M."/>
            <person name="Santos C.S."/>
            <person name="Rocha D.J.P.G."/>
            <person name="Aguiar E.R.G.R."/>
            <person name="Vay C.A."/>
        </authorList>
    </citation>
    <scope>NUCLEOTIDE SEQUENCE [LARGE SCALE GENOMIC DNA]</scope>
    <source>
        <strain evidence="7 8">272</strain>
    </source>
</reference>
<dbReference type="PROSITE" id="PS51687">
    <property type="entry name" value="SAM_MT_RNA_M5U"/>
    <property type="match status" value="1"/>
</dbReference>
<dbReference type="SUPFAM" id="SSF53335">
    <property type="entry name" value="S-adenosyl-L-methionine-dependent methyltransferases"/>
    <property type="match status" value="1"/>
</dbReference>
<feature type="active site" evidence="5">
    <location>
        <position position="410"/>
    </location>
</feature>
<dbReference type="PROSITE" id="PS01230">
    <property type="entry name" value="TRMA_1"/>
    <property type="match status" value="1"/>
</dbReference>
<comment type="caution">
    <text evidence="4">Lacks conserved residue(s) required for the propagation of feature annotation.</text>
</comment>
<dbReference type="STRING" id="1686286.GCA_900092335_01989"/>
<dbReference type="GO" id="GO:0070041">
    <property type="term" value="F:rRNA (uridine-C5-)-methyltransferase activity"/>
    <property type="evidence" value="ECO:0007669"/>
    <property type="project" value="TreeGrafter"/>
</dbReference>
<dbReference type="EMBL" id="VHIR01000009">
    <property type="protein sequence ID" value="TQE43348.1"/>
    <property type="molecule type" value="Genomic_DNA"/>
</dbReference>
<dbReference type="InterPro" id="IPR010280">
    <property type="entry name" value="U5_MeTrfase_fam"/>
</dbReference>
<feature type="binding site" evidence="4">
    <location>
        <position position="287"/>
    </location>
    <ligand>
        <name>S-adenosyl-L-methionine</name>
        <dbReference type="ChEBI" id="CHEBI:59789"/>
    </ligand>
</feature>
<evidence type="ECO:0000256" key="3">
    <source>
        <dbReference type="ARBA" id="ARBA00022691"/>
    </source>
</evidence>
<evidence type="ECO:0000259" key="6">
    <source>
        <dbReference type="PROSITE" id="PS50926"/>
    </source>
</evidence>
<dbReference type="PROSITE" id="PS50926">
    <property type="entry name" value="TRAM"/>
    <property type="match status" value="1"/>
</dbReference>
<evidence type="ECO:0000313" key="7">
    <source>
        <dbReference type="EMBL" id="TQE43348.1"/>
    </source>
</evidence>
<feature type="binding site" evidence="4">
    <location>
        <position position="245"/>
    </location>
    <ligand>
        <name>S-adenosyl-L-methionine</name>
        <dbReference type="ChEBI" id="CHEBI:59789"/>
    </ligand>
</feature>
<comment type="similarity">
    <text evidence="4">Belongs to the class I-like SAM-binding methyltransferase superfamily. RNA M5U methyltransferase family.</text>
</comment>
<dbReference type="SUPFAM" id="SSF50249">
    <property type="entry name" value="Nucleic acid-binding proteins"/>
    <property type="match status" value="1"/>
</dbReference>
<evidence type="ECO:0000313" key="8">
    <source>
        <dbReference type="Proteomes" id="UP000318080"/>
    </source>
</evidence>
<dbReference type="InterPro" id="IPR002792">
    <property type="entry name" value="TRAM_dom"/>
</dbReference>
<dbReference type="InterPro" id="IPR030390">
    <property type="entry name" value="MeTrfase_TrmA_AS"/>
</dbReference>
<dbReference type="Gene3D" id="2.40.50.140">
    <property type="entry name" value="Nucleic acid-binding proteins"/>
    <property type="match status" value="1"/>
</dbReference>
<protein>
    <submittedName>
        <fullName evidence="7">Class I SAM-dependent RNA methyltransferase</fullName>
    </submittedName>
</protein>
<dbReference type="GO" id="GO:0070475">
    <property type="term" value="P:rRNA base methylation"/>
    <property type="evidence" value="ECO:0007669"/>
    <property type="project" value="TreeGrafter"/>
</dbReference>
<comment type="caution">
    <text evidence="7">The sequence shown here is derived from an EMBL/GenBank/DDBJ whole genome shotgun (WGS) entry which is preliminary data.</text>
</comment>
<keyword evidence="1 4" id="KW-0489">Methyltransferase</keyword>
<evidence type="ECO:0000256" key="1">
    <source>
        <dbReference type="ARBA" id="ARBA00022603"/>
    </source>
</evidence>
<accession>A0A540R6I4</accession>
<evidence type="ECO:0000256" key="5">
    <source>
        <dbReference type="PROSITE-ProRule" id="PRU10015"/>
    </source>
</evidence>
<dbReference type="PANTHER" id="PTHR11061">
    <property type="entry name" value="RNA M5U METHYLTRANSFERASE"/>
    <property type="match status" value="1"/>
</dbReference>
<dbReference type="InterPro" id="IPR012340">
    <property type="entry name" value="NA-bd_OB-fold"/>
</dbReference>
<evidence type="ECO:0000256" key="2">
    <source>
        <dbReference type="ARBA" id="ARBA00022679"/>
    </source>
</evidence>
<feature type="active site" description="Nucleophile" evidence="4">
    <location>
        <position position="410"/>
    </location>
</feature>
<proteinExistence type="inferred from homology"/>
<sequence>MASAETPELAKGDTIRLTVERMAHGGEGIAHAADGRTIFVAGAYPGDTVDAELTQLKKRFGRARLVDVVEAGPLRVESSCPAAAAGAGCCDFATLDPEAELGLKADVMLDQLRRLGKLTDLPDPQLIDVHPRRGWRTRVRLGVDAQGRAGLRKRGSHDLVTDVACTQLAPGLVDGLVGPGAQRFTPGSEVIAVLDADGVRHVVETSKPPRGQRVERVERVLEGSGTVRETADGHDFRFPATAFWQAHTAAPDTYAKLVRNWLSVADVDGAYADLPYPDSKRVAWDLYGGVGVFVPALAETLATTAPGLPAGATSVLDEEFDADIDADSEAPSGLEVTVVSVDYSPAAAKARQDALADYDVELHNDLVEKAIDQLPKPDAIVLDPPRTGAGAEVVEKAASARPGAVVHVGCDPATFARDLATWREQGYAVRRLAVINAFPGTHHMEALAFLEPAELY</sequence>
<dbReference type="Proteomes" id="UP000318080">
    <property type="component" value="Unassembled WGS sequence"/>
</dbReference>